<proteinExistence type="predicted"/>
<evidence type="ECO:0000313" key="2">
    <source>
        <dbReference type="Proteomes" id="UP001150217"/>
    </source>
</evidence>
<sequence>MAEPDTFVSTYNEKHNPINIPYPLVNSVPMHPSEVIRIQNEGKLFFCCTHGMICEAWYIGLNSANELRRFRLNDIYDPLHQAHQLKASHKMESHPFPPQSWKWPSSLIELPNTPIKCSKKIGKQMAKNTIPASDDGVTTLWDPKELLFIMKPRNSKGPLQRQQLILRFFLTNSTGKSSNLKSVLKSIINTIFSKINKNGMIYSRISKELELDPTTK</sequence>
<gene>
    <name evidence="1" type="ORF">C8R41DRAFT_870301</name>
</gene>
<reference evidence="1" key="1">
    <citation type="submission" date="2022-08" db="EMBL/GenBank/DDBJ databases">
        <title>A Global Phylogenomic Analysis of the Shiitake Genus Lentinula.</title>
        <authorList>
            <consortium name="DOE Joint Genome Institute"/>
            <person name="Sierra-Patev S."/>
            <person name="Min B."/>
            <person name="Naranjo-Ortiz M."/>
            <person name="Looney B."/>
            <person name="Konkel Z."/>
            <person name="Slot J.C."/>
            <person name="Sakamoto Y."/>
            <person name="Steenwyk J.L."/>
            <person name="Rokas A."/>
            <person name="Carro J."/>
            <person name="Camarero S."/>
            <person name="Ferreira P."/>
            <person name="Molpeceres G."/>
            <person name="Ruiz-Duenas F.J."/>
            <person name="Serrano A."/>
            <person name="Henrissat B."/>
            <person name="Drula E."/>
            <person name="Hughes K.W."/>
            <person name="Mata J.L."/>
            <person name="Ishikawa N.K."/>
            <person name="Vargas-Isla R."/>
            <person name="Ushijima S."/>
            <person name="Smith C.A."/>
            <person name="Ahrendt S."/>
            <person name="Andreopoulos W."/>
            <person name="He G."/>
            <person name="Labutti K."/>
            <person name="Lipzen A."/>
            <person name="Ng V."/>
            <person name="Riley R."/>
            <person name="Sandor L."/>
            <person name="Barry K."/>
            <person name="Martinez A.T."/>
            <person name="Xiao Y."/>
            <person name="Gibbons J.G."/>
            <person name="Terashima K."/>
            <person name="Grigoriev I.V."/>
            <person name="Hibbett D.S."/>
        </authorList>
    </citation>
    <scope>NUCLEOTIDE SEQUENCE</scope>
    <source>
        <strain evidence="1">RHP3577 ss4</strain>
    </source>
</reference>
<accession>A0ABQ8V404</accession>
<name>A0ABQ8V404_9AGAR</name>
<dbReference type="EMBL" id="JANVFT010000081">
    <property type="protein sequence ID" value="KAJ4473221.1"/>
    <property type="molecule type" value="Genomic_DNA"/>
</dbReference>
<dbReference type="Proteomes" id="UP001150217">
    <property type="component" value="Unassembled WGS sequence"/>
</dbReference>
<comment type="caution">
    <text evidence="1">The sequence shown here is derived from an EMBL/GenBank/DDBJ whole genome shotgun (WGS) entry which is preliminary data.</text>
</comment>
<organism evidence="1 2">
    <name type="scientific">Lentinula lateritia</name>
    <dbReference type="NCBI Taxonomy" id="40482"/>
    <lineage>
        <taxon>Eukaryota</taxon>
        <taxon>Fungi</taxon>
        <taxon>Dikarya</taxon>
        <taxon>Basidiomycota</taxon>
        <taxon>Agaricomycotina</taxon>
        <taxon>Agaricomycetes</taxon>
        <taxon>Agaricomycetidae</taxon>
        <taxon>Agaricales</taxon>
        <taxon>Marasmiineae</taxon>
        <taxon>Omphalotaceae</taxon>
        <taxon>Lentinula</taxon>
    </lineage>
</organism>
<evidence type="ECO:0000313" key="1">
    <source>
        <dbReference type="EMBL" id="KAJ4473221.1"/>
    </source>
</evidence>
<protein>
    <submittedName>
        <fullName evidence="1">Uncharacterized protein</fullName>
    </submittedName>
</protein>
<keyword evidence="2" id="KW-1185">Reference proteome</keyword>